<dbReference type="SUPFAM" id="SSF54236">
    <property type="entry name" value="Ubiquitin-like"/>
    <property type="match status" value="1"/>
</dbReference>
<dbReference type="AlphaFoldDB" id="A0A7S3B0M9"/>
<dbReference type="Gene3D" id="3.10.20.90">
    <property type="entry name" value="Phosphatidylinositol 3-kinase Catalytic Subunit, Chain A, domain 1"/>
    <property type="match status" value="1"/>
</dbReference>
<evidence type="ECO:0000259" key="1">
    <source>
        <dbReference type="PROSITE" id="PS50053"/>
    </source>
</evidence>
<sequence>VIPGSATVWELKEKVERQADIKASMQELRLRGDVLCDEMTLSEQGVQDRERIDLVVRQPNAPSAPPSAGVQPLLSQLDRTRAKLDEMETKLLASENVHQEVFTRLFEDIDNVSLDGLTSAQRDEVRPVRKALVKRCEELSASALRLEQAR</sequence>
<dbReference type="CDD" id="cd17039">
    <property type="entry name" value="Ubl_ubiquitin_like"/>
    <property type="match status" value="1"/>
</dbReference>
<dbReference type="InterPro" id="IPR029071">
    <property type="entry name" value="Ubiquitin-like_domsf"/>
</dbReference>
<dbReference type="Pfam" id="PF00240">
    <property type="entry name" value="ubiquitin"/>
    <property type="match status" value="1"/>
</dbReference>
<feature type="non-terminal residue" evidence="2">
    <location>
        <position position="1"/>
    </location>
</feature>
<name>A0A7S3B0M9_9EUKA</name>
<feature type="domain" description="Ubiquitin-like" evidence="1">
    <location>
        <begin position="1"/>
        <end position="61"/>
    </location>
</feature>
<proteinExistence type="predicted"/>
<accession>A0A7S3B0M9</accession>
<protein>
    <recommendedName>
        <fullName evidence="1">Ubiquitin-like domain-containing protein</fullName>
    </recommendedName>
</protein>
<evidence type="ECO:0000313" key="2">
    <source>
        <dbReference type="EMBL" id="CAE0119265.1"/>
    </source>
</evidence>
<gene>
    <name evidence="2" type="ORF">HERI1096_LOCUS19964</name>
</gene>
<reference evidence="2" key="1">
    <citation type="submission" date="2021-01" db="EMBL/GenBank/DDBJ databases">
        <authorList>
            <person name="Corre E."/>
            <person name="Pelletier E."/>
            <person name="Niang G."/>
            <person name="Scheremetjew M."/>
            <person name="Finn R."/>
            <person name="Kale V."/>
            <person name="Holt S."/>
            <person name="Cochrane G."/>
            <person name="Meng A."/>
            <person name="Brown T."/>
            <person name="Cohen L."/>
        </authorList>
    </citation>
    <scope>NUCLEOTIDE SEQUENCE</scope>
    <source>
        <strain evidence="2">CCMP281</strain>
    </source>
</reference>
<organism evidence="2">
    <name type="scientific">Haptolina ericina</name>
    <dbReference type="NCBI Taxonomy" id="156174"/>
    <lineage>
        <taxon>Eukaryota</taxon>
        <taxon>Haptista</taxon>
        <taxon>Haptophyta</taxon>
        <taxon>Prymnesiophyceae</taxon>
        <taxon>Prymnesiales</taxon>
        <taxon>Prymnesiaceae</taxon>
        <taxon>Haptolina</taxon>
    </lineage>
</organism>
<dbReference type="PROSITE" id="PS50053">
    <property type="entry name" value="UBIQUITIN_2"/>
    <property type="match status" value="1"/>
</dbReference>
<dbReference type="EMBL" id="HBHX01035962">
    <property type="protein sequence ID" value="CAE0119265.1"/>
    <property type="molecule type" value="Transcribed_RNA"/>
</dbReference>
<dbReference type="InterPro" id="IPR000626">
    <property type="entry name" value="Ubiquitin-like_dom"/>
</dbReference>